<evidence type="ECO:0000313" key="3">
    <source>
        <dbReference type="Proteomes" id="UP000320582"/>
    </source>
</evidence>
<dbReference type="Pfam" id="PF08867">
    <property type="entry name" value="FRG"/>
    <property type="match status" value="1"/>
</dbReference>
<name>A0A543K3T0_9RHOB</name>
<dbReference type="AlphaFoldDB" id="A0A543K3T0"/>
<dbReference type="EMBL" id="VFPT01000005">
    <property type="protein sequence ID" value="TQM89731.1"/>
    <property type="molecule type" value="Genomic_DNA"/>
</dbReference>
<sequence length="293" mass="33137">MEKEGGDVIEITSVSGLLKALRSNNRDQHIFRGEHADFGETSLIPSYGRMIRHLVPDELKKISGNHFFQNPPPPKVISAIKAESNYLTQFYSKLSEHLQERLALDLLDAQHRGLPTRLLDWSENPLVALFFATKNPDEDGFLFSLRVDRIAIWTGNDLLNSTGGIPGNSTIDWNIEIMFPVRIGQRISRQLGCFTVHRAPWLRADHDFKTVISTTSTGARCINATAQSPRVLRHHVTRYKIPKTVKPELRREVSLLGVNCKTLWLNTEDTIKADAEKRLNDALIHILVQCGMV</sequence>
<dbReference type="InterPro" id="IPR014966">
    <property type="entry name" value="FRG-dom"/>
</dbReference>
<evidence type="ECO:0000313" key="2">
    <source>
        <dbReference type="EMBL" id="TQM89731.1"/>
    </source>
</evidence>
<dbReference type="SMART" id="SM00901">
    <property type="entry name" value="FRG"/>
    <property type="match status" value="1"/>
</dbReference>
<accession>A0A543K3T0</accession>
<reference evidence="2 3" key="1">
    <citation type="submission" date="2019-06" db="EMBL/GenBank/DDBJ databases">
        <title>Genomic Encyclopedia of Archaeal and Bacterial Type Strains, Phase II (KMG-II): from individual species to whole genera.</title>
        <authorList>
            <person name="Goeker M."/>
        </authorList>
    </citation>
    <scope>NUCLEOTIDE SEQUENCE [LARGE SCALE GENOMIC DNA]</scope>
    <source>
        <strain evidence="2 3">DSM 18423</strain>
    </source>
</reference>
<feature type="domain" description="FRG" evidence="1">
    <location>
        <begin position="25"/>
        <end position="143"/>
    </location>
</feature>
<organism evidence="2 3">
    <name type="scientific">Roseinatronobacter monicus</name>
    <dbReference type="NCBI Taxonomy" id="393481"/>
    <lineage>
        <taxon>Bacteria</taxon>
        <taxon>Pseudomonadati</taxon>
        <taxon>Pseudomonadota</taxon>
        <taxon>Alphaproteobacteria</taxon>
        <taxon>Rhodobacterales</taxon>
        <taxon>Paracoccaceae</taxon>
        <taxon>Roseinatronobacter</taxon>
    </lineage>
</organism>
<evidence type="ECO:0000259" key="1">
    <source>
        <dbReference type="SMART" id="SM00901"/>
    </source>
</evidence>
<proteinExistence type="predicted"/>
<dbReference type="Proteomes" id="UP000320582">
    <property type="component" value="Unassembled WGS sequence"/>
</dbReference>
<gene>
    <name evidence="2" type="ORF">BD293_4410</name>
</gene>
<protein>
    <submittedName>
        <fullName evidence="2">FRG domain-containing protein</fullName>
    </submittedName>
</protein>
<keyword evidence="3" id="KW-1185">Reference proteome</keyword>
<comment type="caution">
    <text evidence="2">The sequence shown here is derived from an EMBL/GenBank/DDBJ whole genome shotgun (WGS) entry which is preliminary data.</text>
</comment>